<gene>
    <name evidence="2" type="ORF">EVAR_73807_1</name>
</gene>
<feature type="region of interest" description="Disordered" evidence="1">
    <location>
        <begin position="1"/>
        <end position="34"/>
    </location>
</feature>
<sequence length="49" mass="5543">MKNATQAGNLEVKDEPRSGRPVMDKGDTLLEKVEQDRHISSYDIAEELK</sequence>
<evidence type="ECO:0000256" key="1">
    <source>
        <dbReference type="SAM" id="MobiDB-lite"/>
    </source>
</evidence>
<feature type="compositionally biased region" description="Basic and acidic residues" evidence="1">
    <location>
        <begin position="11"/>
        <end position="34"/>
    </location>
</feature>
<feature type="non-terminal residue" evidence="2">
    <location>
        <position position="49"/>
    </location>
</feature>
<protein>
    <recommendedName>
        <fullName evidence="4">Histone-lysine N-methyltransferase SETMAR</fullName>
    </recommendedName>
</protein>
<name>A0A4C1TC25_EUMVA</name>
<proteinExistence type="predicted"/>
<dbReference type="OrthoDB" id="7551951at2759"/>
<keyword evidence="3" id="KW-1185">Reference proteome</keyword>
<dbReference type="EMBL" id="BGZK01009133">
    <property type="protein sequence ID" value="GBP11140.1"/>
    <property type="molecule type" value="Genomic_DNA"/>
</dbReference>
<reference evidence="2 3" key="1">
    <citation type="journal article" date="2019" name="Commun. Biol.">
        <title>The bagworm genome reveals a unique fibroin gene that provides high tensile strength.</title>
        <authorList>
            <person name="Kono N."/>
            <person name="Nakamura H."/>
            <person name="Ohtoshi R."/>
            <person name="Tomita M."/>
            <person name="Numata K."/>
            <person name="Arakawa K."/>
        </authorList>
    </citation>
    <scope>NUCLEOTIDE SEQUENCE [LARGE SCALE GENOMIC DNA]</scope>
</reference>
<accession>A0A4C1TC25</accession>
<dbReference type="Proteomes" id="UP000299102">
    <property type="component" value="Unassembled WGS sequence"/>
</dbReference>
<comment type="caution">
    <text evidence="2">The sequence shown here is derived from an EMBL/GenBank/DDBJ whole genome shotgun (WGS) entry which is preliminary data.</text>
</comment>
<organism evidence="2 3">
    <name type="scientific">Eumeta variegata</name>
    <name type="common">Bagworm moth</name>
    <name type="synonym">Eumeta japonica</name>
    <dbReference type="NCBI Taxonomy" id="151549"/>
    <lineage>
        <taxon>Eukaryota</taxon>
        <taxon>Metazoa</taxon>
        <taxon>Ecdysozoa</taxon>
        <taxon>Arthropoda</taxon>
        <taxon>Hexapoda</taxon>
        <taxon>Insecta</taxon>
        <taxon>Pterygota</taxon>
        <taxon>Neoptera</taxon>
        <taxon>Endopterygota</taxon>
        <taxon>Lepidoptera</taxon>
        <taxon>Glossata</taxon>
        <taxon>Ditrysia</taxon>
        <taxon>Tineoidea</taxon>
        <taxon>Psychidae</taxon>
        <taxon>Oiketicinae</taxon>
        <taxon>Eumeta</taxon>
    </lineage>
</organism>
<dbReference type="AlphaFoldDB" id="A0A4C1TC25"/>
<evidence type="ECO:0000313" key="3">
    <source>
        <dbReference type="Proteomes" id="UP000299102"/>
    </source>
</evidence>
<evidence type="ECO:0008006" key="4">
    <source>
        <dbReference type="Google" id="ProtNLM"/>
    </source>
</evidence>
<evidence type="ECO:0000313" key="2">
    <source>
        <dbReference type="EMBL" id="GBP11140.1"/>
    </source>
</evidence>